<evidence type="ECO:0000256" key="5">
    <source>
        <dbReference type="ARBA" id="ARBA00023136"/>
    </source>
</evidence>
<organism evidence="7 8">
    <name type="scientific">Paenibacillus taihuensis</name>
    <dbReference type="NCBI Taxonomy" id="1156355"/>
    <lineage>
        <taxon>Bacteria</taxon>
        <taxon>Bacillati</taxon>
        <taxon>Bacillota</taxon>
        <taxon>Bacilli</taxon>
        <taxon>Bacillales</taxon>
        <taxon>Paenibacillaceae</taxon>
        <taxon>Paenibacillus</taxon>
    </lineage>
</organism>
<dbReference type="AlphaFoldDB" id="A0A3D9QVB9"/>
<feature type="transmembrane region" description="Helical" evidence="6">
    <location>
        <begin position="68"/>
        <end position="100"/>
    </location>
</feature>
<dbReference type="InterPro" id="IPR010343">
    <property type="entry name" value="ArAE_1"/>
</dbReference>
<dbReference type="RefSeq" id="WP_181909758.1">
    <property type="nucleotide sequence ID" value="NZ_QTTN01000038.1"/>
</dbReference>
<dbReference type="GO" id="GO:0005886">
    <property type="term" value="C:plasma membrane"/>
    <property type="evidence" value="ECO:0007669"/>
    <property type="project" value="UniProtKB-SubCell"/>
</dbReference>
<dbReference type="Pfam" id="PF06081">
    <property type="entry name" value="ArAE_1"/>
    <property type="match status" value="1"/>
</dbReference>
<evidence type="ECO:0000313" key="8">
    <source>
        <dbReference type="Proteomes" id="UP000256304"/>
    </source>
</evidence>
<evidence type="ECO:0000256" key="4">
    <source>
        <dbReference type="ARBA" id="ARBA00022989"/>
    </source>
</evidence>
<evidence type="ECO:0000256" key="6">
    <source>
        <dbReference type="SAM" id="Phobius"/>
    </source>
</evidence>
<dbReference type="Proteomes" id="UP000256304">
    <property type="component" value="Unassembled WGS sequence"/>
</dbReference>
<accession>A0A3D9QVB9</accession>
<keyword evidence="5 6" id="KW-0472">Membrane</keyword>
<keyword evidence="8" id="KW-1185">Reference proteome</keyword>
<reference evidence="7 8" key="1">
    <citation type="submission" date="2018-08" db="EMBL/GenBank/DDBJ databases">
        <title>Genomic Encyclopedia of Type Strains, Phase III (KMG-III): the genomes of soil and plant-associated and newly described type strains.</title>
        <authorList>
            <person name="Whitman W."/>
        </authorList>
    </citation>
    <scope>NUCLEOTIDE SEQUENCE [LARGE SCALE GENOMIC DNA]</scope>
    <source>
        <strain evidence="7 8">CGMCC 1.10966</strain>
    </source>
</reference>
<gene>
    <name evidence="7" type="ORF">A8990_13825</name>
</gene>
<keyword evidence="4 6" id="KW-1133">Transmembrane helix</keyword>
<sequence length="362" mass="39965">MKLSLEMLTRYGLTLQIGKTALSSALAWELASHLSFNNYPYFAPLAAILTVQVTVADSLEKAMQRTMGIILGVIISLLIGHWLSAGILSIFIVILIGMAIPKALRLNDQIATQVAVSSLLVLAFGHNQGYALGRIVETVIGSAVAVAVNAFIIPPNAVPSAEASLFQLSKRAASALHSFVKLYRQESSPAHDDEAVERLIDETGVSLQQLQLAKQSQKFSPFRSKERVRLEAIGFGMNQLEKVTIQIRGIRRSLIELREIEEYNVEYPRIERIFETFEATAACIEHFGETIIHNSTASRSTQRSYVERAQSLQLACLHDMTGVHSPLVLREIGGILVDLNRIVKEVSSNEMNDNTDIVQRSL</sequence>
<dbReference type="EMBL" id="QTTN01000038">
    <property type="protein sequence ID" value="REE68096.1"/>
    <property type="molecule type" value="Genomic_DNA"/>
</dbReference>
<evidence type="ECO:0000256" key="2">
    <source>
        <dbReference type="ARBA" id="ARBA00022475"/>
    </source>
</evidence>
<protein>
    <submittedName>
        <fullName evidence="7">Aromatic acid exporter family member 1</fullName>
    </submittedName>
</protein>
<proteinExistence type="predicted"/>
<keyword evidence="3 6" id="KW-0812">Transmembrane</keyword>
<evidence type="ECO:0000256" key="1">
    <source>
        <dbReference type="ARBA" id="ARBA00004651"/>
    </source>
</evidence>
<comment type="subcellular location">
    <subcellularLocation>
        <location evidence="1">Cell membrane</location>
        <topology evidence="1">Multi-pass membrane protein</topology>
    </subcellularLocation>
</comment>
<keyword evidence="2" id="KW-1003">Cell membrane</keyword>
<comment type="caution">
    <text evidence="7">The sequence shown here is derived from an EMBL/GenBank/DDBJ whole genome shotgun (WGS) entry which is preliminary data.</text>
</comment>
<name>A0A3D9QVB9_9BACL</name>
<evidence type="ECO:0000256" key="3">
    <source>
        <dbReference type="ARBA" id="ARBA00022692"/>
    </source>
</evidence>
<evidence type="ECO:0000313" key="7">
    <source>
        <dbReference type="EMBL" id="REE68096.1"/>
    </source>
</evidence>